<dbReference type="Gene3D" id="3.55.50.30">
    <property type="match status" value="1"/>
</dbReference>
<dbReference type="Pfam" id="PF00263">
    <property type="entry name" value="Secretin"/>
    <property type="match status" value="1"/>
</dbReference>
<keyword evidence="5" id="KW-1133">Transmembrane helix</keyword>
<evidence type="ECO:0000256" key="3">
    <source>
        <dbReference type="RuleBase" id="RU004004"/>
    </source>
</evidence>
<comment type="similarity">
    <text evidence="2">Belongs to the bacterial secretin family.</text>
</comment>
<evidence type="ECO:0000256" key="5">
    <source>
        <dbReference type="SAM" id="Phobius"/>
    </source>
</evidence>
<evidence type="ECO:0000259" key="7">
    <source>
        <dbReference type="Pfam" id="PF03958"/>
    </source>
</evidence>
<feature type="domain" description="Type II/III secretion system secretin-like" evidence="6">
    <location>
        <begin position="522"/>
        <end position="678"/>
    </location>
</feature>
<accession>C4XJ01</accession>
<sequence length="707" mass="74118">MNRRKPGREKTMQVTGNKRRPGGFAATAAGMILIMAVGCVKKPQKDTFIEHWETMANKSEGYSPVARPRKVEFSKATIKADKPEKEAPKPVKALPKQKVTLRMYDTDLVAVVRAMARAANQNVVLSSSIPGAAGGDKALRINVNVVDAPWDETFTSILTANGLAYAVEGDIIRVMTLADMEQQNKLKEAHNKLLAEKTKAKELEPFVMARVEINFAELPKIYATLSAMCGGSAQSGLAGGQGQANQAKPGETVRDITPTSATSDAMNIQGQSGARNPGQLNCSVVPDQHSNSIIVQGPPNDAERLVALIEELDKPRPQVKLKAFIVQTDRETGRQLGVQWGGLLKNSNLRISPAQTGTSTTTLNTGNTSGNTVGSNTSTNSSLSGNNSTTLNNTLAANTANNSTTTTTVNADGTVTTTTSSTSSPSDSSVSNLAASAASALAASMLAANTGTSSNSTSGSSTLASTASPAFAGGTSGQGFGLNFPALSSALTSASGLGAAGAGVNFLFGNIAGNVLEAQLTALAESNKVKILSSPTITTMENHSAFVENGMDVPYVSTSQNGTNVQFAHATLKLEMLPHVVDNSNLRMKIVVKDDQVDTTNTVQGNPFIYKRETQSNLVVEDGDTIVISGLTRDTVGDNEAGVPYLSDIPGLGWAFKTKASSIKREEIYIFVTPTILKEKPISPPPAVAMIRPSDAAETDKIGSLTQ</sequence>
<keyword evidence="5" id="KW-0812">Transmembrane</keyword>
<dbReference type="InterPro" id="IPR038591">
    <property type="entry name" value="NolW-like_sf"/>
</dbReference>
<dbReference type="InterPro" id="IPR004846">
    <property type="entry name" value="T2SS/T3SS_dom"/>
</dbReference>
<keyword evidence="5" id="KW-0472">Membrane</keyword>
<dbReference type="GO" id="GO:0009279">
    <property type="term" value="C:cell outer membrane"/>
    <property type="evidence" value="ECO:0007669"/>
    <property type="project" value="UniProtKB-SubCell"/>
</dbReference>
<evidence type="ECO:0000259" key="6">
    <source>
        <dbReference type="Pfam" id="PF00263"/>
    </source>
</evidence>
<evidence type="ECO:0000256" key="1">
    <source>
        <dbReference type="ARBA" id="ARBA00022729"/>
    </source>
</evidence>
<proteinExistence type="inferred from homology"/>
<protein>
    <submittedName>
        <fullName evidence="8">Uncharacterized protein</fullName>
    </submittedName>
</protein>
<dbReference type="Proteomes" id="UP000009071">
    <property type="component" value="Chromosome"/>
</dbReference>
<evidence type="ECO:0000256" key="4">
    <source>
        <dbReference type="SAM" id="MobiDB-lite"/>
    </source>
</evidence>
<dbReference type="PANTHER" id="PTHR30604:SF1">
    <property type="entry name" value="DNA UTILIZATION PROTEIN HOFQ"/>
    <property type="match status" value="1"/>
</dbReference>
<dbReference type="AlphaFoldDB" id="C4XJ01"/>
<comment type="subcellular location">
    <subcellularLocation>
        <location evidence="3">Cell outer membrane</location>
    </subcellularLocation>
</comment>
<dbReference type="KEGG" id="dma:DMR_06740"/>
<dbReference type="GO" id="GO:0009306">
    <property type="term" value="P:protein secretion"/>
    <property type="evidence" value="ECO:0007669"/>
    <property type="project" value="InterPro"/>
</dbReference>
<evidence type="ECO:0000313" key="9">
    <source>
        <dbReference type="Proteomes" id="UP000009071"/>
    </source>
</evidence>
<feature type="region of interest" description="Disordered" evidence="4">
    <location>
        <begin position="352"/>
        <end position="429"/>
    </location>
</feature>
<dbReference type="EMBL" id="AP010904">
    <property type="protein sequence ID" value="BAH74165.1"/>
    <property type="molecule type" value="Genomic_DNA"/>
</dbReference>
<keyword evidence="3" id="KW-0813">Transport</keyword>
<dbReference type="InterPro" id="IPR005644">
    <property type="entry name" value="NolW-like"/>
</dbReference>
<dbReference type="InterPro" id="IPR051808">
    <property type="entry name" value="Type_IV_pilus_biogenesis"/>
</dbReference>
<name>C4XJ01_SOLM1</name>
<keyword evidence="9" id="KW-1185">Reference proteome</keyword>
<organism evidence="8 9">
    <name type="scientific">Solidesulfovibrio magneticus (strain ATCC 700980 / DSM 13731 / RS-1)</name>
    <name type="common">Desulfovibrio magneticus</name>
    <dbReference type="NCBI Taxonomy" id="573370"/>
    <lineage>
        <taxon>Bacteria</taxon>
        <taxon>Pseudomonadati</taxon>
        <taxon>Thermodesulfobacteriota</taxon>
        <taxon>Desulfovibrionia</taxon>
        <taxon>Desulfovibrionales</taxon>
        <taxon>Desulfovibrionaceae</taxon>
        <taxon>Solidesulfovibrio</taxon>
    </lineage>
</organism>
<feature type="compositionally biased region" description="Low complexity" evidence="4">
    <location>
        <begin position="356"/>
        <end position="429"/>
    </location>
</feature>
<evidence type="ECO:0000256" key="2">
    <source>
        <dbReference type="RuleBase" id="RU004003"/>
    </source>
</evidence>
<dbReference type="Gene3D" id="3.30.1370.120">
    <property type="match status" value="1"/>
</dbReference>
<reference evidence="8 9" key="1">
    <citation type="journal article" date="2009" name="Genome Res.">
        <title>Whole genome sequence of Desulfovibrio magneticus strain RS-1 revealed common gene clusters in magnetotactic bacteria.</title>
        <authorList>
            <person name="Nakazawa H."/>
            <person name="Arakaki A."/>
            <person name="Narita-Yamada S."/>
            <person name="Yashiro I."/>
            <person name="Jinno K."/>
            <person name="Aoki N."/>
            <person name="Tsuruyama A."/>
            <person name="Okamura Y."/>
            <person name="Tanikawa S."/>
            <person name="Fujita N."/>
            <person name="Takeyama H."/>
            <person name="Matsunaga T."/>
        </authorList>
    </citation>
    <scope>NUCLEOTIDE SEQUENCE [LARGE SCALE GENOMIC DNA]</scope>
    <source>
        <strain evidence="9">ATCC 700980 / DSM 13731 / RS-1</strain>
    </source>
</reference>
<feature type="region of interest" description="Disordered" evidence="4">
    <location>
        <begin position="1"/>
        <end position="21"/>
    </location>
</feature>
<feature type="domain" description="NolW-like" evidence="7">
    <location>
        <begin position="263"/>
        <end position="318"/>
    </location>
</feature>
<evidence type="ECO:0000313" key="8">
    <source>
        <dbReference type="EMBL" id="BAH74165.1"/>
    </source>
</evidence>
<feature type="transmembrane region" description="Helical" evidence="5">
    <location>
        <begin position="21"/>
        <end position="38"/>
    </location>
</feature>
<dbReference type="PANTHER" id="PTHR30604">
    <property type="entry name" value="PROTEIN TRANSPORT PROTEIN HOFQ"/>
    <property type="match status" value="1"/>
</dbReference>
<dbReference type="HOGENOM" id="CLU_006756_2_2_7"/>
<dbReference type="Pfam" id="PF03958">
    <property type="entry name" value="Secretin_N"/>
    <property type="match status" value="1"/>
</dbReference>
<dbReference type="STRING" id="573370.DMR_06740"/>
<keyword evidence="1" id="KW-0732">Signal</keyword>
<gene>
    <name evidence="8" type="ordered locus">DMR_06740</name>
</gene>
<dbReference type="eggNOG" id="COG4796">
    <property type="taxonomic scope" value="Bacteria"/>
</dbReference>